<feature type="compositionally biased region" description="Polar residues" evidence="1">
    <location>
        <begin position="1"/>
        <end position="16"/>
    </location>
</feature>
<feature type="region of interest" description="Disordered" evidence="1">
    <location>
        <begin position="221"/>
        <end position="244"/>
    </location>
</feature>
<reference evidence="2" key="1">
    <citation type="journal article" date="2020" name="Stud. Mycol.">
        <title>101 Dothideomycetes genomes: a test case for predicting lifestyles and emergence of pathogens.</title>
        <authorList>
            <person name="Haridas S."/>
            <person name="Albert R."/>
            <person name="Binder M."/>
            <person name="Bloem J."/>
            <person name="Labutti K."/>
            <person name="Salamov A."/>
            <person name="Andreopoulos B."/>
            <person name="Baker S."/>
            <person name="Barry K."/>
            <person name="Bills G."/>
            <person name="Bluhm B."/>
            <person name="Cannon C."/>
            <person name="Castanera R."/>
            <person name="Culley D."/>
            <person name="Daum C."/>
            <person name="Ezra D."/>
            <person name="Gonzalez J."/>
            <person name="Henrissat B."/>
            <person name="Kuo A."/>
            <person name="Liang C."/>
            <person name="Lipzen A."/>
            <person name="Lutzoni F."/>
            <person name="Magnuson J."/>
            <person name="Mondo S."/>
            <person name="Nolan M."/>
            <person name="Ohm R."/>
            <person name="Pangilinan J."/>
            <person name="Park H.-J."/>
            <person name="Ramirez L."/>
            <person name="Alfaro M."/>
            <person name="Sun H."/>
            <person name="Tritt A."/>
            <person name="Yoshinaga Y."/>
            <person name="Zwiers L.-H."/>
            <person name="Turgeon B."/>
            <person name="Goodwin S."/>
            <person name="Spatafora J."/>
            <person name="Crous P."/>
            <person name="Grigoriev I."/>
        </authorList>
    </citation>
    <scope>NUCLEOTIDE SEQUENCE</scope>
    <source>
        <strain evidence="2">CBS 101060</strain>
    </source>
</reference>
<feature type="compositionally biased region" description="Polar residues" evidence="1">
    <location>
        <begin position="95"/>
        <end position="112"/>
    </location>
</feature>
<sequence>MDYQNGYNSPSQQHFFNPNALHAQPFQTPPQPTPSSSPYPDPRARFALQQGQHQYNGAPEGFPMAASNMGGGMINSAGGGVHMMQPGLQQQQQQARAPQFSQNKTISPTHHNSPYAAPPAQPHRDSVPSQQQLLQQQNQNQNQQQQPQQQPQPQVQQQHNSMAAPPPPQSHQHAQYPAMKQLPPQPLSPKSQAREKDRVTLLLNINKELFHEILRLQEQGKAGSVGQQQQQTKDDGNKSPGVNKAASQEYIDCMRRLQANLSYLAAHAERSYKPNPNIPPGPAIMTAPVNFPSLVELYANLQNLFPGWKGQQAKASPGPQSTQGGTWIFLFDGVFGAGPYLTYIGRNKSAFLFF</sequence>
<evidence type="ECO:0000256" key="1">
    <source>
        <dbReference type="SAM" id="MobiDB-lite"/>
    </source>
</evidence>
<feature type="compositionally biased region" description="Low complexity" evidence="1">
    <location>
        <begin position="170"/>
        <end position="182"/>
    </location>
</feature>
<name>A0A9P4S2J5_9PEZI</name>
<keyword evidence="3" id="KW-1185">Reference proteome</keyword>
<gene>
    <name evidence="2" type="ORF">M501DRAFT_1008780</name>
</gene>
<feature type="compositionally biased region" description="Gly residues" evidence="1">
    <location>
        <begin position="69"/>
        <end position="81"/>
    </location>
</feature>
<dbReference type="AlphaFoldDB" id="A0A9P4S2J5"/>
<organism evidence="2 3">
    <name type="scientific">Patellaria atrata CBS 101060</name>
    <dbReference type="NCBI Taxonomy" id="1346257"/>
    <lineage>
        <taxon>Eukaryota</taxon>
        <taxon>Fungi</taxon>
        <taxon>Dikarya</taxon>
        <taxon>Ascomycota</taxon>
        <taxon>Pezizomycotina</taxon>
        <taxon>Dothideomycetes</taxon>
        <taxon>Dothideomycetes incertae sedis</taxon>
        <taxon>Patellariales</taxon>
        <taxon>Patellariaceae</taxon>
        <taxon>Patellaria</taxon>
    </lineage>
</organism>
<feature type="compositionally biased region" description="Low complexity" evidence="1">
    <location>
        <begin position="130"/>
        <end position="158"/>
    </location>
</feature>
<feature type="compositionally biased region" description="Pro residues" evidence="1">
    <location>
        <begin position="27"/>
        <end position="41"/>
    </location>
</feature>
<dbReference type="OrthoDB" id="2530523at2759"/>
<dbReference type="Proteomes" id="UP000799429">
    <property type="component" value="Unassembled WGS sequence"/>
</dbReference>
<protein>
    <submittedName>
        <fullName evidence="2">Uncharacterized protein</fullName>
    </submittedName>
</protein>
<evidence type="ECO:0000313" key="2">
    <source>
        <dbReference type="EMBL" id="KAF2834984.1"/>
    </source>
</evidence>
<feature type="region of interest" description="Disordered" evidence="1">
    <location>
        <begin position="1"/>
        <end position="194"/>
    </location>
</feature>
<dbReference type="EMBL" id="MU006112">
    <property type="protein sequence ID" value="KAF2834984.1"/>
    <property type="molecule type" value="Genomic_DNA"/>
</dbReference>
<comment type="caution">
    <text evidence="2">The sequence shown here is derived from an EMBL/GenBank/DDBJ whole genome shotgun (WGS) entry which is preliminary data.</text>
</comment>
<proteinExistence type="predicted"/>
<evidence type="ECO:0000313" key="3">
    <source>
        <dbReference type="Proteomes" id="UP000799429"/>
    </source>
</evidence>
<accession>A0A9P4S2J5</accession>